<accession>A0A371NQJ8</accession>
<keyword evidence="3" id="KW-1185">Reference proteome</keyword>
<proteinExistence type="predicted"/>
<dbReference type="OrthoDB" id="9804944at2"/>
<dbReference type="Proteomes" id="UP000262172">
    <property type="component" value="Unassembled WGS sequence"/>
</dbReference>
<feature type="domain" description="VOC" evidence="1">
    <location>
        <begin position="2"/>
        <end position="119"/>
    </location>
</feature>
<dbReference type="PROSITE" id="PS51819">
    <property type="entry name" value="VOC"/>
    <property type="match status" value="1"/>
</dbReference>
<gene>
    <name evidence="2" type="ORF">DY023_13560</name>
</gene>
<dbReference type="SUPFAM" id="SSF54593">
    <property type="entry name" value="Glyoxalase/Bleomycin resistance protein/Dihydroxybiphenyl dioxygenase"/>
    <property type="match status" value="1"/>
</dbReference>
<evidence type="ECO:0000313" key="2">
    <source>
        <dbReference type="EMBL" id="REJ04474.1"/>
    </source>
</evidence>
<dbReference type="InterPro" id="IPR029068">
    <property type="entry name" value="Glyas_Bleomycin-R_OHBP_Dase"/>
</dbReference>
<dbReference type="InterPro" id="IPR004360">
    <property type="entry name" value="Glyas_Fos-R_dOase_dom"/>
</dbReference>
<dbReference type="Gene3D" id="3.10.180.10">
    <property type="entry name" value="2,3-Dihydroxybiphenyl 1,2-Dioxygenase, domain 1"/>
    <property type="match status" value="1"/>
</dbReference>
<evidence type="ECO:0000259" key="1">
    <source>
        <dbReference type="PROSITE" id="PS51819"/>
    </source>
</evidence>
<organism evidence="2 3">
    <name type="scientific">Microbacterium bovistercoris</name>
    <dbReference type="NCBI Taxonomy" id="2293570"/>
    <lineage>
        <taxon>Bacteria</taxon>
        <taxon>Bacillati</taxon>
        <taxon>Actinomycetota</taxon>
        <taxon>Actinomycetes</taxon>
        <taxon>Micrococcales</taxon>
        <taxon>Microbacteriaceae</taxon>
        <taxon>Microbacterium</taxon>
    </lineage>
</organism>
<comment type="caution">
    <text evidence="2">The sequence shown here is derived from an EMBL/GenBank/DDBJ whole genome shotgun (WGS) entry which is preliminary data.</text>
</comment>
<protein>
    <submittedName>
        <fullName evidence="2">Methylmalonyl-CoA epimerase</fullName>
    </submittedName>
</protein>
<evidence type="ECO:0000313" key="3">
    <source>
        <dbReference type="Proteomes" id="UP000262172"/>
    </source>
</evidence>
<dbReference type="RefSeq" id="WP_116242873.1">
    <property type="nucleotide sequence ID" value="NZ_QUAB01000046.1"/>
</dbReference>
<dbReference type="EMBL" id="QUAB01000046">
    <property type="protein sequence ID" value="REJ04474.1"/>
    <property type="molecule type" value="Genomic_DNA"/>
</dbReference>
<sequence length="124" mass="13830">MHLTQIAQHADDLDRAARFYTDLLDARPTGRFDPPGLVFYDLDGTRLLLERGAPAALIYLAVTNIHDRVDRLRATGVTIETEPHVIFEHEDDTLGPAGTQEWQAFIRDSEGNLVGLVEHVVPSD</sequence>
<reference evidence="2 3" key="1">
    <citation type="submission" date="2018-08" db="EMBL/GenBank/DDBJ databases">
        <title>Isolation, diversity and antifungal activity of Actinobacteria from cow dung.</title>
        <authorList>
            <person name="Ling L."/>
        </authorList>
    </citation>
    <scope>NUCLEOTIDE SEQUENCE [LARGE SCALE GENOMIC DNA]</scope>
    <source>
        <strain evidence="2 3">NEAU-LLE</strain>
    </source>
</reference>
<name>A0A371NQJ8_9MICO</name>
<dbReference type="Pfam" id="PF00903">
    <property type="entry name" value="Glyoxalase"/>
    <property type="match status" value="1"/>
</dbReference>
<dbReference type="AlphaFoldDB" id="A0A371NQJ8"/>
<dbReference type="InterPro" id="IPR037523">
    <property type="entry name" value="VOC_core"/>
</dbReference>